<accession>A1BFM7</accession>
<evidence type="ECO:0000313" key="4">
    <source>
        <dbReference type="EMBL" id="ABL65204.1"/>
    </source>
</evidence>
<name>A1BFM7_CHLPD</name>
<dbReference type="GO" id="GO:0046872">
    <property type="term" value="F:metal ion binding"/>
    <property type="evidence" value="ECO:0007669"/>
    <property type="project" value="UniProtKB-KW"/>
</dbReference>
<dbReference type="NCBIfam" id="TIGR03081">
    <property type="entry name" value="metmalonyl_epim"/>
    <property type="match status" value="1"/>
</dbReference>
<dbReference type="EMBL" id="CP000492">
    <property type="protein sequence ID" value="ABL65204.1"/>
    <property type="molecule type" value="Genomic_DNA"/>
</dbReference>
<reference evidence="4 5" key="1">
    <citation type="submission" date="2006-12" db="EMBL/GenBank/DDBJ databases">
        <title>Complete sequence of Chlorobium phaeobacteroides DSM 266.</title>
        <authorList>
            <consortium name="US DOE Joint Genome Institute"/>
            <person name="Copeland A."/>
            <person name="Lucas S."/>
            <person name="Lapidus A."/>
            <person name="Barry K."/>
            <person name="Detter J.C."/>
            <person name="Glavina del Rio T."/>
            <person name="Hammon N."/>
            <person name="Israni S."/>
            <person name="Pitluck S."/>
            <person name="Goltsman E."/>
            <person name="Schmutz J."/>
            <person name="Larimer F."/>
            <person name="Land M."/>
            <person name="Hauser L."/>
            <person name="Mikhailova N."/>
            <person name="Li T."/>
            <person name="Overmann J."/>
            <person name="Bryant D.A."/>
            <person name="Richardson P."/>
        </authorList>
    </citation>
    <scope>NUCLEOTIDE SEQUENCE [LARGE SCALE GENOMIC DNA]</scope>
    <source>
        <strain evidence="4 5">DSM 266</strain>
    </source>
</reference>
<dbReference type="Proteomes" id="UP000008701">
    <property type="component" value="Chromosome"/>
</dbReference>
<evidence type="ECO:0000313" key="5">
    <source>
        <dbReference type="Proteomes" id="UP000008701"/>
    </source>
</evidence>
<keyword evidence="5" id="KW-1185">Reference proteome</keyword>
<dbReference type="GO" id="GO:0004493">
    <property type="term" value="F:methylmalonyl-CoA epimerase activity"/>
    <property type="evidence" value="ECO:0007669"/>
    <property type="project" value="UniProtKB-EC"/>
</dbReference>
<sequence length="135" mass="14836">MIKKIDHIAIAVENLERAIETFKSVLGCASETIIIEEVASENVRVALIPLGESRIELLQPLGDDNAIARFLAKNGEGMHHIALETDDISHETERLESSGLKPLGSQKEGAGGKQIIFLHPKQTNRVLLEITQEPH</sequence>
<dbReference type="AlphaFoldDB" id="A1BFM7"/>
<protein>
    <submittedName>
        <fullName evidence="4">Methylmalonyl-CoA epimerase</fullName>
        <ecNumber evidence="4">5.1.99.1</ecNumber>
    </submittedName>
</protein>
<dbReference type="PANTHER" id="PTHR43048">
    <property type="entry name" value="METHYLMALONYL-COA EPIMERASE"/>
    <property type="match status" value="1"/>
</dbReference>
<dbReference type="eggNOG" id="COG0346">
    <property type="taxonomic scope" value="Bacteria"/>
</dbReference>
<gene>
    <name evidence="4" type="ordered locus">Cpha266_1167</name>
</gene>
<dbReference type="CDD" id="cd07249">
    <property type="entry name" value="MMCE"/>
    <property type="match status" value="1"/>
</dbReference>
<proteinExistence type="inferred from homology"/>
<dbReference type="HOGENOM" id="CLU_046006_5_2_10"/>
<dbReference type="InterPro" id="IPR051785">
    <property type="entry name" value="MMCE/EMCE_epimerase"/>
</dbReference>
<dbReference type="OrthoDB" id="9788468at2"/>
<dbReference type="KEGG" id="cph:Cpha266_1167"/>
<dbReference type="InterPro" id="IPR037523">
    <property type="entry name" value="VOC_core"/>
</dbReference>
<dbReference type="SUPFAM" id="SSF54593">
    <property type="entry name" value="Glyoxalase/Bleomycin resistance protein/Dihydroxybiphenyl dioxygenase"/>
    <property type="match status" value="1"/>
</dbReference>
<keyword evidence="4" id="KW-0413">Isomerase</keyword>
<dbReference type="Gene3D" id="3.10.180.10">
    <property type="entry name" value="2,3-Dihydroxybiphenyl 1,2-Dioxygenase, domain 1"/>
    <property type="match status" value="1"/>
</dbReference>
<dbReference type="PANTHER" id="PTHR43048:SF3">
    <property type="entry name" value="METHYLMALONYL-COA EPIMERASE, MITOCHONDRIAL"/>
    <property type="match status" value="1"/>
</dbReference>
<dbReference type="STRING" id="290317.Cpha266_1167"/>
<evidence type="ECO:0000256" key="1">
    <source>
        <dbReference type="ARBA" id="ARBA00009308"/>
    </source>
</evidence>
<dbReference type="GO" id="GO:0046491">
    <property type="term" value="P:L-methylmalonyl-CoA metabolic process"/>
    <property type="evidence" value="ECO:0007669"/>
    <property type="project" value="TreeGrafter"/>
</dbReference>
<evidence type="ECO:0000259" key="3">
    <source>
        <dbReference type="PROSITE" id="PS51819"/>
    </source>
</evidence>
<dbReference type="InterPro" id="IPR029068">
    <property type="entry name" value="Glyas_Bleomycin-R_OHBP_Dase"/>
</dbReference>
<dbReference type="EC" id="5.1.99.1" evidence="4"/>
<dbReference type="Pfam" id="PF13669">
    <property type="entry name" value="Glyoxalase_4"/>
    <property type="match status" value="1"/>
</dbReference>
<organism evidence="4 5">
    <name type="scientific">Chlorobium phaeobacteroides (strain DSM 266 / SMG 266 / 2430)</name>
    <dbReference type="NCBI Taxonomy" id="290317"/>
    <lineage>
        <taxon>Bacteria</taxon>
        <taxon>Pseudomonadati</taxon>
        <taxon>Chlorobiota</taxon>
        <taxon>Chlorobiia</taxon>
        <taxon>Chlorobiales</taxon>
        <taxon>Chlorobiaceae</taxon>
        <taxon>Chlorobium/Pelodictyon group</taxon>
        <taxon>Chlorobium</taxon>
    </lineage>
</organism>
<dbReference type="InterPro" id="IPR017515">
    <property type="entry name" value="MeMalonyl-CoA_epimerase"/>
</dbReference>
<dbReference type="RefSeq" id="WP_011745028.1">
    <property type="nucleotide sequence ID" value="NC_008639.1"/>
</dbReference>
<evidence type="ECO:0000256" key="2">
    <source>
        <dbReference type="ARBA" id="ARBA00022723"/>
    </source>
</evidence>
<dbReference type="PROSITE" id="PS51819">
    <property type="entry name" value="VOC"/>
    <property type="match status" value="1"/>
</dbReference>
<comment type="similarity">
    <text evidence="1">Belongs to the methylmalonyl-CoA epimerase family.</text>
</comment>
<feature type="domain" description="VOC" evidence="3">
    <location>
        <begin position="4"/>
        <end position="133"/>
    </location>
</feature>
<keyword evidence="2" id="KW-0479">Metal-binding</keyword>